<dbReference type="OrthoDB" id="754109at2759"/>
<evidence type="ECO:0000256" key="1">
    <source>
        <dbReference type="SAM" id="SignalP"/>
    </source>
</evidence>
<feature type="chain" id="PRO_5035467058" evidence="1">
    <location>
        <begin position="28"/>
        <end position="78"/>
    </location>
</feature>
<sequence>MESRRASLFFLLLLVCVQVHISMGAEARPLPSIKQERYVQVLESLGLNCRCCDGAGGECRTTWNSTCAKLDCLPWKFL</sequence>
<dbReference type="Proteomes" id="UP000797356">
    <property type="component" value="Chromosome 4"/>
</dbReference>
<proteinExistence type="predicted"/>
<reference evidence="2" key="1">
    <citation type="journal article" date="2017" name="Gigascience">
        <title>The genome draft of coconut (Cocos nucifera).</title>
        <authorList>
            <person name="Xiao Y."/>
            <person name="Xu P."/>
            <person name="Fan H."/>
            <person name="Baudouin L."/>
            <person name="Xia W."/>
            <person name="Bocs S."/>
            <person name="Xu J."/>
            <person name="Li Q."/>
            <person name="Guo A."/>
            <person name="Zhou L."/>
            <person name="Li J."/>
            <person name="Wu Y."/>
            <person name="Ma Z."/>
            <person name="Armero A."/>
            <person name="Issali A.E."/>
            <person name="Liu N."/>
            <person name="Peng M."/>
            <person name="Yang Y."/>
        </authorList>
    </citation>
    <scope>NUCLEOTIDE SEQUENCE</scope>
    <source>
        <tissue evidence="2">Spear leaf of Hainan Tall coconut</tissue>
    </source>
</reference>
<feature type="signal peptide" evidence="1">
    <location>
        <begin position="1"/>
        <end position="27"/>
    </location>
</feature>
<gene>
    <name evidence="2" type="ORF">COCNU_04G015890</name>
</gene>
<dbReference type="EMBL" id="CM017875">
    <property type="protein sequence ID" value="KAG1339283.1"/>
    <property type="molecule type" value="Genomic_DNA"/>
</dbReference>
<dbReference type="AlphaFoldDB" id="A0A8K0I8L5"/>
<keyword evidence="3" id="KW-1185">Reference proteome</keyword>
<evidence type="ECO:0000313" key="3">
    <source>
        <dbReference type="Proteomes" id="UP000797356"/>
    </source>
</evidence>
<evidence type="ECO:0000313" key="2">
    <source>
        <dbReference type="EMBL" id="KAG1339283.1"/>
    </source>
</evidence>
<keyword evidence="1" id="KW-0732">Signal</keyword>
<name>A0A8K0I8L5_COCNU</name>
<organism evidence="2 3">
    <name type="scientific">Cocos nucifera</name>
    <name type="common">Coconut palm</name>
    <dbReference type="NCBI Taxonomy" id="13894"/>
    <lineage>
        <taxon>Eukaryota</taxon>
        <taxon>Viridiplantae</taxon>
        <taxon>Streptophyta</taxon>
        <taxon>Embryophyta</taxon>
        <taxon>Tracheophyta</taxon>
        <taxon>Spermatophyta</taxon>
        <taxon>Magnoliopsida</taxon>
        <taxon>Liliopsida</taxon>
        <taxon>Arecaceae</taxon>
        <taxon>Arecoideae</taxon>
        <taxon>Cocoseae</taxon>
        <taxon>Attaleinae</taxon>
        <taxon>Cocos</taxon>
    </lineage>
</organism>
<accession>A0A8K0I8L5</accession>
<dbReference type="PANTHER" id="PTHR37078">
    <property type="entry name" value="NODULE CYSTEINE-RICH (NCR) SECRETED PEPTIDE"/>
    <property type="match status" value="1"/>
</dbReference>
<protein>
    <submittedName>
        <fullName evidence="2">Uncharacterized protein</fullName>
    </submittedName>
</protein>
<comment type="caution">
    <text evidence="2">The sequence shown here is derived from an EMBL/GenBank/DDBJ whole genome shotgun (WGS) entry which is preliminary data.</text>
</comment>
<reference evidence="2" key="2">
    <citation type="submission" date="2019-07" db="EMBL/GenBank/DDBJ databases">
        <authorList>
            <person name="Yang Y."/>
            <person name="Bocs S."/>
            <person name="Baudouin L."/>
        </authorList>
    </citation>
    <scope>NUCLEOTIDE SEQUENCE</scope>
    <source>
        <tissue evidence="2">Spear leaf of Hainan Tall coconut</tissue>
    </source>
</reference>
<dbReference type="PANTHER" id="PTHR37078:SF6">
    <property type="entry name" value="NODULE CYSTEINE-RICH (NCR) SECRETED PEPTIDE"/>
    <property type="match status" value="1"/>
</dbReference>